<organism evidence="1 2">
    <name type="scientific">Rhizophagus irregularis</name>
    <dbReference type="NCBI Taxonomy" id="588596"/>
    <lineage>
        <taxon>Eukaryota</taxon>
        <taxon>Fungi</taxon>
        <taxon>Fungi incertae sedis</taxon>
        <taxon>Mucoromycota</taxon>
        <taxon>Glomeromycotina</taxon>
        <taxon>Glomeromycetes</taxon>
        <taxon>Glomerales</taxon>
        <taxon>Glomeraceae</taxon>
        <taxon>Rhizophagus</taxon>
    </lineage>
</organism>
<dbReference type="AlphaFoldDB" id="A0A915YQC8"/>
<evidence type="ECO:0008006" key="3">
    <source>
        <dbReference type="Google" id="ProtNLM"/>
    </source>
</evidence>
<dbReference type="OrthoDB" id="2446005at2759"/>
<proteinExistence type="predicted"/>
<accession>A0A915YQC8</accession>
<evidence type="ECO:0000313" key="2">
    <source>
        <dbReference type="Proteomes" id="UP000684084"/>
    </source>
</evidence>
<comment type="caution">
    <text evidence="1">The sequence shown here is derived from an EMBL/GenBank/DDBJ whole genome shotgun (WGS) entry which is preliminary data.</text>
</comment>
<gene>
    <name evidence="1" type="ORF">CHRIB12_LOCUS1368</name>
</gene>
<dbReference type="EMBL" id="CAGKOT010000002">
    <property type="protein sequence ID" value="CAB5308807.1"/>
    <property type="molecule type" value="Genomic_DNA"/>
</dbReference>
<sequence>MLRNRYVSHTSQRNYIRQRYNMFNTISQVPLAINERINEDDIATAKNDEIDIYDEDEEMIQVSDIESEEASEDDIDEFETYHENSESEYERMMSEIDERDEEDREEIGEENLDEEIIVDKPFEGQEVTENKELWHGNIWKESARFGQASITITEDLYNSGDFVIYREPGEPKKFGRILAIVQKDDRRMIKIQRIIRYEELPGNLQSNNRKERSLHGELWFLDREMDDAIVCVELQAIVRRVLITILYDTNNNRHSIKIREILYKHNGYWKLRHVKYSYQHPSEFAALEEPITNLPVYKWSICSNWKHAN</sequence>
<reference evidence="1" key="1">
    <citation type="submission" date="2020-05" db="EMBL/GenBank/DDBJ databases">
        <authorList>
            <person name="Rincon C."/>
            <person name="Sanders R I."/>
            <person name="Robbins C."/>
            <person name="Chaturvedi A."/>
        </authorList>
    </citation>
    <scope>NUCLEOTIDE SEQUENCE</scope>
    <source>
        <strain evidence="1">CHB12</strain>
    </source>
</reference>
<protein>
    <recommendedName>
        <fullName evidence="3">BAH domain-containing protein</fullName>
    </recommendedName>
</protein>
<name>A0A915YQC8_9GLOM</name>
<dbReference type="Proteomes" id="UP000684084">
    <property type="component" value="Unassembled WGS sequence"/>
</dbReference>
<evidence type="ECO:0000313" key="1">
    <source>
        <dbReference type="EMBL" id="CAB5308807.1"/>
    </source>
</evidence>